<gene>
    <name evidence="2" type="ORF">V7S43_007566</name>
</gene>
<feature type="compositionally biased region" description="Low complexity" evidence="1">
    <location>
        <begin position="177"/>
        <end position="188"/>
    </location>
</feature>
<comment type="caution">
    <text evidence="2">The sequence shown here is derived from an EMBL/GenBank/DDBJ whole genome shotgun (WGS) entry which is preliminary data.</text>
</comment>
<dbReference type="AlphaFoldDB" id="A0ABD3FQQ5"/>
<evidence type="ECO:0000313" key="3">
    <source>
        <dbReference type="Proteomes" id="UP001632037"/>
    </source>
</evidence>
<feature type="region of interest" description="Disordered" evidence="1">
    <location>
        <begin position="135"/>
        <end position="230"/>
    </location>
</feature>
<organism evidence="2 3">
    <name type="scientific">Phytophthora oleae</name>
    <dbReference type="NCBI Taxonomy" id="2107226"/>
    <lineage>
        <taxon>Eukaryota</taxon>
        <taxon>Sar</taxon>
        <taxon>Stramenopiles</taxon>
        <taxon>Oomycota</taxon>
        <taxon>Peronosporomycetes</taxon>
        <taxon>Peronosporales</taxon>
        <taxon>Peronosporaceae</taxon>
        <taxon>Phytophthora</taxon>
    </lineage>
</organism>
<sequence>MADEVATLKRELEELKLQLEQERKKNTTVQRESGPNTKQEPKPERGSSQGDQSIKSRRRFDDNKAAPSSPLKASRIYGQHAAVGSRHGKWWLRERQVLSRATADEDGAETLKVRETWVWSGRTVILDKIVRLDEKQGEEPLEEVDQAKPPELENDASEVSLASPVKGLEGAAQPSKTAETSEAESSTAGQEVVDSNVVAELSMSPVPAKADDEVRESSAPAEPQPVVKAS</sequence>
<feature type="region of interest" description="Disordered" evidence="1">
    <location>
        <begin position="19"/>
        <end position="86"/>
    </location>
</feature>
<proteinExistence type="predicted"/>
<protein>
    <submittedName>
        <fullName evidence="2">Uncharacterized protein</fullName>
    </submittedName>
</protein>
<keyword evidence="3" id="KW-1185">Reference proteome</keyword>
<evidence type="ECO:0000313" key="2">
    <source>
        <dbReference type="EMBL" id="KAL3667339.1"/>
    </source>
</evidence>
<accession>A0ABD3FQQ5</accession>
<feature type="compositionally biased region" description="Polar residues" evidence="1">
    <location>
        <begin position="27"/>
        <end position="38"/>
    </location>
</feature>
<dbReference type="EMBL" id="JBIMZQ010000014">
    <property type="protein sequence ID" value="KAL3667339.1"/>
    <property type="molecule type" value="Genomic_DNA"/>
</dbReference>
<reference evidence="2 3" key="1">
    <citation type="submission" date="2024-09" db="EMBL/GenBank/DDBJ databases">
        <title>Genome sequencing and assembly of Phytophthora oleae, isolate VK10A, causative agent of rot of olive drupes.</title>
        <authorList>
            <person name="Conti Taguali S."/>
            <person name="Riolo M."/>
            <person name="La Spada F."/>
            <person name="Cacciola S.O."/>
            <person name="Dionisio G."/>
        </authorList>
    </citation>
    <scope>NUCLEOTIDE SEQUENCE [LARGE SCALE GENOMIC DNA]</scope>
    <source>
        <strain evidence="2 3">VK10A</strain>
    </source>
</reference>
<dbReference type="Proteomes" id="UP001632037">
    <property type="component" value="Unassembled WGS sequence"/>
</dbReference>
<name>A0ABD3FQQ5_9STRA</name>
<evidence type="ECO:0000256" key="1">
    <source>
        <dbReference type="SAM" id="MobiDB-lite"/>
    </source>
</evidence>